<dbReference type="InterPro" id="IPR033985">
    <property type="entry name" value="SusD-like_N"/>
</dbReference>
<keyword evidence="5" id="KW-0998">Cell outer membrane</keyword>
<evidence type="ECO:0000259" key="7">
    <source>
        <dbReference type="Pfam" id="PF14322"/>
    </source>
</evidence>
<dbReference type="GO" id="GO:0009279">
    <property type="term" value="C:cell outer membrane"/>
    <property type="evidence" value="ECO:0007669"/>
    <property type="project" value="UniProtKB-SubCell"/>
</dbReference>
<dbReference type="PROSITE" id="PS51257">
    <property type="entry name" value="PROKAR_LIPOPROTEIN"/>
    <property type="match status" value="1"/>
</dbReference>
<keyword evidence="4" id="KW-0472">Membrane</keyword>
<comment type="caution">
    <text evidence="8">The sequence shown here is derived from an EMBL/GenBank/DDBJ whole genome shotgun (WGS) entry which is preliminary data.</text>
</comment>
<accession>A0A5M8NWZ0</accession>
<dbReference type="Pfam" id="PF14322">
    <property type="entry name" value="SusD-like_3"/>
    <property type="match status" value="1"/>
</dbReference>
<name>A0A5M8NWZ0_9BACT</name>
<dbReference type="InterPro" id="IPR011990">
    <property type="entry name" value="TPR-like_helical_dom_sf"/>
</dbReference>
<dbReference type="Pfam" id="PF07980">
    <property type="entry name" value="SusD_RagB"/>
    <property type="match status" value="1"/>
</dbReference>
<organism evidence="8 9">
    <name type="scientific">Candidatus Ordinivivax streblomastigis</name>
    <dbReference type="NCBI Taxonomy" id="2540710"/>
    <lineage>
        <taxon>Bacteria</taxon>
        <taxon>Pseudomonadati</taxon>
        <taxon>Bacteroidota</taxon>
        <taxon>Bacteroidia</taxon>
        <taxon>Bacteroidales</taxon>
        <taxon>Candidatus Ordinivivax</taxon>
    </lineage>
</organism>
<dbReference type="AlphaFoldDB" id="A0A5M8NWZ0"/>
<dbReference type="EMBL" id="SNRX01000036">
    <property type="protein sequence ID" value="KAA6300957.1"/>
    <property type="molecule type" value="Genomic_DNA"/>
</dbReference>
<protein>
    <submittedName>
        <fullName evidence="8">RagB/SusD family nutrient uptake outer membrane protein</fullName>
    </submittedName>
</protein>
<comment type="subcellular location">
    <subcellularLocation>
        <location evidence="1">Cell outer membrane</location>
    </subcellularLocation>
</comment>
<comment type="similarity">
    <text evidence="2">Belongs to the SusD family.</text>
</comment>
<dbReference type="Gene3D" id="1.25.40.390">
    <property type="match status" value="1"/>
</dbReference>
<reference evidence="8 9" key="1">
    <citation type="submission" date="2019-03" db="EMBL/GenBank/DDBJ databases">
        <title>Single cell metagenomics reveals metabolic interactions within the superorganism composed of flagellate Streblomastix strix and complex community of Bacteroidetes bacteria on its surface.</title>
        <authorList>
            <person name="Treitli S.C."/>
            <person name="Kolisko M."/>
            <person name="Husnik F."/>
            <person name="Keeling P."/>
            <person name="Hampl V."/>
        </authorList>
    </citation>
    <scope>NUCLEOTIDE SEQUENCE [LARGE SCALE GENOMIC DNA]</scope>
    <source>
        <strain evidence="8">St1</strain>
    </source>
</reference>
<feature type="domain" description="RagB/SusD" evidence="6">
    <location>
        <begin position="283"/>
        <end position="583"/>
    </location>
</feature>
<sequence length="590" mass="67529">MKKIWLFLILPAFVACNEDFLEKQPLDKLSETAIFSSEMLMEQYVNALYNVVPHPFTEGSLAACTDEAFFHFGGTSCNRISRGELTPDNVAFEADGGTFHNSRMTFLPLWSRVFSYLRDMNVFLERVDNTTVSESVKNRLKGEVLFMRAWTYSNLLIRYSGVPIMEKAYQLGDTYDKKRDNYDACVDFVIKDLNEAIGLLADKAVVKGRVSADVCRALKARTYLYAASPLFNDPSDPVGSVFKGAYSRDKWKLARDAAKEFIDHGGYSLAPTYDDYWTNVNSQEVIWARYFDATTSTTSQYNAQFYYSPSGENIGGWDSCLPWENMVVDYEMVATGKKPFEDGSGYDPANPWAGRDPRFYKSILTPETEYLGKKIQICSPATGNAIIMDNDKWYSLTTGTNGTGYWMHKWLIDGATVSESINSTLMYPWFRLAEIYLIYAEAALEYNDDVTTCAEYINKIRDRADVRMPNVSSSLSVVEMRKKLIQERRIEYAFENQRYFDVRRWKLAPIYENTQGWVISGVRHDDNSIAWNIAKKGANGEPDFSDCRSVLAYRNFYLKHYLMPIPREEITKSGGVIVQNPYYDTDPELK</sequence>
<evidence type="ECO:0000256" key="2">
    <source>
        <dbReference type="ARBA" id="ARBA00006275"/>
    </source>
</evidence>
<evidence type="ECO:0000313" key="9">
    <source>
        <dbReference type="Proteomes" id="UP000324575"/>
    </source>
</evidence>
<dbReference type="Proteomes" id="UP000324575">
    <property type="component" value="Unassembled WGS sequence"/>
</dbReference>
<keyword evidence="3" id="KW-0732">Signal</keyword>
<dbReference type="SUPFAM" id="SSF48452">
    <property type="entry name" value="TPR-like"/>
    <property type="match status" value="1"/>
</dbReference>
<evidence type="ECO:0000256" key="4">
    <source>
        <dbReference type="ARBA" id="ARBA00023136"/>
    </source>
</evidence>
<proteinExistence type="inferred from homology"/>
<feature type="domain" description="SusD-like N-terminal" evidence="7">
    <location>
        <begin position="19"/>
        <end position="224"/>
    </location>
</feature>
<evidence type="ECO:0000259" key="6">
    <source>
        <dbReference type="Pfam" id="PF07980"/>
    </source>
</evidence>
<evidence type="ECO:0000256" key="1">
    <source>
        <dbReference type="ARBA" id="ARBA00004442"/>
    </source>
</evidence>
<dbReference type="InterPro" id="IPR012944">
    <property type="entry name" value="SusD_RagB_dom"/>
</dbReference>
<evidence type="ECO:0000256" key="5">
    <source>
        <dbReference type="ARBA" id="ARBA00023237"/>
    </source>
</evidence>
<gene>
    <name evidence="8" type="ORF">EZS26_002884</name>
</gene>
<evidence type="ECO:0000313" key="8">
    <source>
        <dbReference type="EMBL" id="KAA6300957.1"/>
    </source>
</evidence>
<evidence type="ECO:0000256" key="3">
    <source>
        <dbReference type="ARBA" id="ARBA00022729"/>
    </source>
</evidence>